<dbReference type="AlphaFoldDB" id="A0AAV4DIJ9"/>
<dbReference type="EMBL" id="BLXT01007917">
    <property type="protein sequence ID" value="GFO43820.1"/>
    <property type="molecule type" value="Genomic_DNA"/>
</dbReference>
<reference evidence="5 6" key="1">
    <citation type="journal article" date="2021" name="Elife">
        <title>Chloroplast acquisition without the gene transfer in kleptoplastic sea slugs, Plakobranchus ocellatus.</title>
        <authorList>
            <person name="Maeda T."/>
            <person name="Takahashi S."/>
            <person name="Yoshida T."/>
            <person name="Shimamura S."/>
            <person name="Takaki Y."/>
            <person name="Nagai Y."/>
            <person name="Toyoda A."/>
            <person name="Suzuki Y."/>
            <person name="Arimoto A."/>
            <person name="Ishii H."/>
            <person name="Satoh N."/>
            <person name="Nishiyama T."/>
            <person name="Hasebe M."/>
            <person name="Maruyama T."/>
            <person name="Minagawa J."/>
            <person name="Obokata J."/>
            <person name="Shigenobu S."/>
        </authorList>
    </citation>
    <scope>NUCLEOTIDE SEQUENCE [LARGE SCALE GENOMIC DNA]</scope>
</reference>
<dbReference type="InterPro" id="IPR002018">
    <property type="entry name" value="CarbesteraseB"/>
</dbReference>
<dbReference type="InterPro" id="IPR050654">
    <property type="entry name" value="AChE-related_enzymes"/>
</dbReference>
<name>A0AAV4DIJ9_9GAST</name>
<evidence type="ECO:0000259" key="4">
    <source>
        <dbReference type="Pfam" id="PF00135"/>
    </source>
</evidence>
<proteinExistence type="inferred from homology"/>
<keyword evidence="6" id="KW-1185">Reference proteome</keyword>
<evidence type="ECO:0000256" key="3">
    <source>
        <dbReference type="ARBA" id="ARBA00022801"/>
    </source>
</evidence>
<evidence type="ECO:0000313" key="5">
    <source>
        <dbReference type="EMBL" id="GFO43820.1"/>
    </source>
</evidence>
<dbReference type="PANTHER" id="PTHR43918">
    <property type="entry name" value="ACETYLCHOLINESTERASE"/>
    <property type="match status" value="1"/>
</dbReference>
<sequence>MLGAAHGCDHVYGQSEAFFTCMRNVDAAALINTSSNISNMFQTLWAFPRVETTFGVLPDHPVRILAKGQFNDVDTIRGYNSHEEGLIKIDNYSRKVQTKEAFAKALRETLEPYAIPDLEGLIRQFLDIYIGNTTDPSFIGQQASRAVADLSFAGPTLTELYLTTGSSDRNKHYLYRFDYRDSFRRGPPWIGAVHMDELKYIFGLDQLHPSIFSLRDRVATQADYSIVDQMMTLWSNFARTGNPTVNMSTLQWEPFSNRKPKMLMINKSPTVADFSRSEVVRLYETILKVGLFLIGAINNLPYVIVNSAASNIAERWAVFGLHNLILTLNTHVTSPLFDFQTHLAPGGTLDS</sequence>
<evidence type="ECO:0000256" key="2">
    <source>
        <dbReference type="ARBA" id="ARBA00022487"/>
    </source>
</evidence>
<dbReference type="GO" id="GO:0005615">
    <property type="term" value="C:extracellular space"/>
    <property type="evidence" value="ECO:0007669"/>
    <property type="project" value="TreeGrafter"/>
</dbReference>
<keyword evidence="2" id="KW-0719">Serine esterase</keyword>
<accession>A0AAV4DIJ9</accession>
<dbReference type="PANTHER" id="PTHR43918:SF4">
    <property type="entry name" value="CARBOXYLIC ESTER HYDROLASE"/>
    <property type="match status" value="1"/>
</dbReference>
<dbReference type="Pfam" id="PF00135">
    <property type="entry name" value="COesterase"/>
    <property type="match status" value="1"/>
</dbReference>
<protein>
    <submittedName>
        <fullName evidence="5">Carboxylic ester hydrolase</fullName>
    </submittedName>
</protein>
<gene>
    <name evidence="5" type="ORF">PoB_007032500</name>
</gene>
<keyword evidence="3 5" id="KW-0378">Hydrolase</keyword>
<evidence type="ECO:0000313" key="6">
    <source>
        <dbReference type="Proteomes" id="UP000735302"/>
    </source>
</evidence>
<dbReference type="GO" id="GO:0006581">
    <property type="term" value="P:acetylcholine catabolic process"/>
    <property type="evidence" value="ECO:0007669"/>
    <property type="project" value="TreeGrafter"/>
</dbReference>
<feature type="domain" description="Carboxylesterase type B" evidence="4">
    <location>
        <begin position="3"/>
        <end position="278"/>
    </location>
</feature>
<dbReference type="SUPFAM" id="SSF53474">
    <property type="entry name" value="alpha/beta-Hydrolases"/>
    <property type="match status" value="1"/>
</dbReference>
<dbReference type="GO" id="GO:0003990">
    <property type="term" value="F:acetylcholinesterase activity"/>
    <property type="evidence" value="ECO:0007669"/>
    <property type="project" value="TreeGrafter"/>
</dbReference>
<comment type="similarity">
    <text evidence="1">Belongs to the type-B carboxylesterase/lipase family.</text>
</comment>
<evidence type="ECO:0000256" key="1">
    <source>
        <dbReference type="ARBA" id="ARBA00005964"/>
    </source>
</evidence>
<comment type="caution">
    <text evidence="5">The sequence shown here is derived from an EMBL/GenBank/DDBJ whole genome shotgun (WGS) entry which is preliminary data.</text>
</comment>
<dbReference type="InterPro" id="IPR029058">
    <property type="entry name" value="AB_hydrolase_fold"/>
</dbReference>
<organism evidence="5 6">
    <name type="scientific">Plakobranchus ocellatus</name>
    <dbReference type="NCBI Taxonomy" id="259542"/>
    <lineage>
        <taxon>Eukaryota</taxon>
        <taxon>Metazoa</taxon>
        <taxon>Spiralia</taxon>
        <taxon>Lophotrochozoa</taxon>
        <taxon>Mollusca</taxon>
        <taxon>Gastropoda</taxon>
        <taxon>Heterobranchia</taxon>
        <taxon>Euthyneura</taxon>
        <taxon>Panpulmonata</taxon>
        <taxon>Sacoglossa</taxon>
        <taxon>Placobranchoidea</taxon>
        <taxon>Plakobranchidae</taxon>
        <taxon>Plakobranchus</taxon>
    </lineage>
</organism>
<dbReference type="Proteomes" id="UP000735302">
    <property type="component" value="Unassembled WGS sequence"/>
</dbReference>
<dbReference type="GO" id="GO:0005886">
    <property type="term" value="C:plasma membrane"/>
    <property type="evidence" value="ECO:0007669"/>
    <property type="project" value="TreeGrafter"/>
</dbReference>
<dbReference type="GO" id="GO:0019695">
    <property type="term" value="P:choline metabolic process"/>
    <property type="evidence" value="ECO:0007669"/>
    <property type="project" value="TreeGrafter"/>
</dbReference>
<dbReference type="Gene3D" id="3.40.50.1820">
    <property type="entry name" value="alpha/beta hydrolase"/>
    <property type="match status" value="1"/>
</dbReference>